<dbReference type="GO" id="GO:0005929">
    <property type="term" value="C:cilium"/>
    <property type="evidence" value="ECO:0007669"/>
    <property type="project" value="GOC"/>
</dbReference>
<dbReference type="Proteomes" id="UP000678499">
    <property type="component" value="Unassembled WGS sequence"/>
</dbReference>
<dbReference type="GO" id="GO:0047429">
    <property type="term" value="F:nucleoside triphosphate diphosphatase activity"/>
    <property type="evidence" value="ECO:0007669"/>
    <property type="project" value="InterPro"/>
</dbReference>
<dbReference type="InterPro" id="IPR030465">
    <property type="entry name" value="CEP131"/>
</dbReference>
<keyword evidence="1" id="KW-0378">Hydrolase</keyword>
<evidence type="ECO:0000259" key="4">
    <source>
        <dbReference type="Pfam" id="PF16669"/>
    </source>
</evidence>
<feature type="compositionally biased region" description="Basic and acidic residues" evidence="3">
    <location>
        <begin position="657"/>
        <end position="677"/>
    </location>
</feature>
<protein>
    <recommendedName>
        <fullName evidence="4">Tetratricopeptide repeat protein 5 OB fold domain-containing protein</fullName>
    </recommendedName>
</protein>
<feature type="region of interest" description="Disordered" evidence="3">
    <location>
        <begin position="645"/>
        <end position="677"/>
    </location>
</feature>
<dbReference type="PANTHER" id="PTHR31540">
    <property type="entry name" value="CENTROSOMAL PROTEIN OF 131 KDA"/>
    <property type="match status" value="1"/>
</dbReference>
<evidence type="ECO:0000313" key="6">
    <source>
        <dbReference type="Proteomes" id="UP000678499"/>
    </source>
</evidence>
<accession>A0A7R9GAX0</accession>
<proteinExistence type="inferred from homology"/>
<dbReference type="HAMAP" id="MF_00528">
    <property type="entry name" value="Maf"/>
    <property type="match status" value="1"/>
</dbReference>
<feature type="region of interest" description="Disordered" evidence="3">
    <location>
        <begin position="1144"/>
        <end position="1164"/>
    </location>
</feature>
<feature type="domain" description="Tetratricopeptide repeat protein 5 OB fold" evidence="4">
    <location>
        <begin position="323"/>
        <end position="409"/>
    </location>
</feature>
<gene>
    <name evidence="5" type="ORF">NMOB1V02_LOCUS3343</name>
</gene>
<dbReference type="InterPro" id="IPR029001">
    <property type="entry name" value="ITPase-like_fam"/>
</dbReference>
<dbReference type="Gene3D" id="3.90.950.10">
    <property type="match status" value="1"/>
</dbReference>
<feature type="compositionally biased region" description="Low complexity" evidence="3">
    <location>
        <begin position="438"/>
        <end position="449"/>
    </location>
</feature>
<dbReference type="CDD" id="cd00555">
    <property type="entry name" value="Maf"/>
    <property type="match status" value="1"/>
</dbReference>
<reference evidence="5" key="1">
    <citation type="submission" date="2020-11" db="EMBL/GenBank/DDBJ databases">
        <authorList>
            <person name="Tran Van P."/>
        </authorList>
    </citation>
    <scope>NUCLEOTIDE SEQUENCE</scope>
</reference>
<name>A0A7R9GAX0_9CRUS</name>
<feature type="compositionally biased region" description="Polar residues" evidence="3">
    <location>
        <begin position="645"/>
        <end position="654"/>
    </location>
</feature>
<keyword evidence="6" id="KW-1185">Reference proteome</keyword>
<dbReference type="GO" id="GO:0034451">
    <property type="term" value="C:centriolar satellite"/>
    <property type="evidence" value="ECO:0007669"/>
    <property type="project" value="TreeGrafter"/>
</dbReference>
<dbReference type="PANTHER" id="PTHR31540:SF1">
    <property type="entry name" value="CENTROSOMAL PROTEIN OF 131 KDA"/>
    <property type="match status" value="1"/>
</dbReference>
<dbReference type="EMBL" id="OA882473">
    <property type="protein sequence ID" value="CAD7275551.1"/>
    <property type="molecule type" value="Genomic_DNA"/>
</dbReference>
<dbReference type="SUPFAM" id="SSF48439">
    <property type="entry name" value="Protein prenylyltransferase"/>
    <property type="match status" value="1"/>
</dbReference>
<dbReference type="Gene3D" id="2.40.50.550">
    <property type="match status" value="1"/>
</dbReference>
<dbReference type="Gene3D" id="1.25.40.10">
    <property type="entry name" value="Tetratricopeptide repeat domain"/>
    <property type="match status" value="1"/>
</dbReference>
<dbReference type="InterPro" id="IPR038645">
    <property type="entry name" value="TTC5_OB_sf"/>
</dbReference>
<dbReference type="InterPro" id="IPR003697">
    <property type="entry name" value="Maf-like"/>
</dbReference>
<dbReference type="InterPro" id="IPR019734">
    <property type="entry name" value="TPR_rpt"/>
</dbReference>
<dbReference type="SMART" id="SM00028">
    <property type="entry name" value="TPR"/>
    <property type="match status" value="2"/>
</dbReference>
<dbReference type="NCBIfam" id="TIGR00172">
    <property type="entry name" value="maf"/>
    <property type="match status" value="1"/>
</dbReference>
<dbReference type="Pfam" id="PF02545">
    <property type="entry name" value="Maf"/>
    <property type="match status" value="1"/>
</dbReference>
<dbReference type="GO" id="GO:0035735">
    <property type="term" value="P:intraciliary transport involved in cilium assembly"/>
    <property type="evidence" value="ECO:0007669"/>
    <property type="project" value="InterPro"/>
</dbReference>
<feature type="coiled-coil region" evidence="2">
    <location>
        <begin position="693"/>
        <end position="806"/>
    </location>
</feature>
<dbReference type="SUPFAM" id="SSF52972">
    <property type="entry name" value="ITPase-like"/>
    <property type="match status" value="1"/>
</dbReference>
<evidence type="ECO:0000256" key="1">
    <source>
        <dbReference type="ARBA" id="ARBA00022801"/>
    </source>
</evidence>
<keyword evidence="2" id="KW-0175">Coiled coil</keyword>
<sequence>MTTGCVFLKDEWIHTKKAVAILEKFINFNLMYFDKFPFEEAHLKTEKLTAEGNTALNLLDAIEDECCSESKVVFSYLKGRILNALPREEYGVMAESFLGKALKLDPKFSPAWNELGDWAWKRGDLSGAKKFCTYAVENDPSNKEALRNLSMVMRHTGEVDKRKQIEESLKLVLKAISYDAKDGLSWSFLGNTYLSKFFNSTRDPALIRNALTAYATAEKDPKMRYQSDLFYNEAVALKYEESYQKCIEKLEYSCKLDPEWTAPREMLKSLIAFLETVHDLVATKGKVKTKRQAQMIKQLSEERCWGPYGKGVYKSPRGATAALKRTKLTELKDGDNLEAVVAGVVVASVNSQDYVPFLFCMVDDAGTCLAVTVYNLARGKGVIIGDTVALPDPYVESVAVKYNDKEMSVVAKQRELVKNRAPTLSLAGSRLSLQSRPSGDVSSIDGSSGIERKKRPSSAVPPFVDGSKTTGGKTTKKVKPKRPQSALLPKSDKSDAPKIMINIKPSIKPSVVDWGSEMSSEPSLGRMMQSSRRSRVSEAVPFKDPDLTFCASFLAARRTPDSVLDRKPMSRVQEWIEEIQALDIEEKNLEMLENAEADELAVMSIEEEVCEDEKEIDLPDSPKSKPQLDDDYFSILQTLQMLDANEPSSDTHGASSLKEDADLTSRPDSSENIKKEVTGKTSAGDYIDALGKISMMELELREKTNIIEDLKANLAEHRELLASNTKSANKELRQKLETQKKEFEASAKRHMNIIDQLVAEKRGLAERCDKLNDELLQMDKRKKEELNSLEERHAAELRRLRSLQSSADKLKRDKWIDEKTKEIKDMTVKGLQPEVQRMLDTHRAETDGLRAAHKAELKEVERRVRAEMLQEMERIKVEFHRDKELACMSEREIARQRIEKQFEEEEKLLQERRLKLLKQAEDEREKWENLVIKTRDEAQMQMQTLRQKYEMDLFDLREQLVKEEEKRTKEKEELMTNFAKELEQEKSKLSADFDAELDNAMKAKARDIEVETSKRLDALRREHLAEVERIRNELGEDFEIKLRRMKDKYTSEMEEMEMQEKNIHAKYFAAKSELTQVQEDLMRYKTSSGQMERELKMISSEFVVLQEEKKNMWSGIGVQFQAKIESLEDENRKLRLDLGETQDKLTRERRKREEDRESIKKEKEDEMEQVFKRVKFALDRKEESMNQLKQEYQDVLIRNQHLQGMLEKQKGDSSRSSQSKKALPRPTKAITMLKQLCPRLFKSRVILASSSPRRREILEKTGLCFETIVSDFDEATVSKNLPPEEFVLTAADGKASEVFRRLDDSSCLVVGSDSMICFRGSIFGKPIDVADAKRMLHLLSSSEPHEVLTGVTLIKGRGVEPPVKISFVEKTTVFMKGVPEEWLDAYLAVGESMDKAGAYGIQTAGACLVDRIEGDFYNVVGLPLSRLTKEFVELEIFC</sequence>
<dbReference type="Pfam" id="PF16669">
    <property type="entry name" value="TTC5_OB"/>
    <property type="match status" value="1"/>
</dbReference>
<feature type="region of interest" description="Disordered" evidence="3">
    <location>
        <begin position="1206"/>
        <end position="1225"/>
    </location>
</feature>
<evidence type="ECO:0000256" key="3">
    <source>
        <dbReference type="SAM" id="MobiDB-lite"/>
    </source>
</evidence>
<dbReference type="OrthoDB" id="423589at2759"/>
<dbReference type="InterPro" id="IPR011990">
    <property type="entry name" value="TPR-like_helical_dom_sf"/>
</dbReference>
<evidence type="ECO:0000313" key="5">
    <source>
        <dbReference type="EMBL" id="CAD7275551.1"/>
    </source>
</evidence>
<dbReference type="GO" id="GO:0010824">
    <property type="term" value="P:regulation of centrosome duplication"/>
    <property type="evidence" value="ECO:0007669"/>
    <property type="project" value="TreeGrafter"/>
</dbReference>
<evidence type="ECO:0000256" key="2">
    <source>
        <dbReference type="SAM" id="Coils"/>
    </source>
</evidence>
<dbReference type="EMBL" id="CAJPEX010000436">
    <property type="protein sequence ID" value="CAG0915703.1"/>
    <property type="molecule type" value="Genomic_DNA"/>
</dbReference>
<dbReference type="InterPro" id="IPR032076">
    <property type="entry name" value="TTC5_OB"/>
</dbReference>
<feature type="coiled-coil region" evidence="2">
    <location>
        <begin position="850"/>
        <end position="1066"/>
    </location>
</feature>
<organism evidence="5">
    <name type="scientific">Notodromas monacha</name>
    <dbReference type="NCBI Taxonomy" id="399045"/>
    <lineage>
        <taxon>Eukaryota</taxon>
        <taxon>Metazoa</taxon>
        <taxon>Ecdysozoa</taxon>
        <taxon>Arthropoda</taxon>
        <taxon>Crustacea</taxon>
        <taxon>Oligostraca</taxon>
        <taxon>Ostracoda</taxon>
        <taxon>Podocopa</taxon>
        <taxon>Podocopida</taxon>
        <taxon>Cypridocopina</taxon>
        <taxon>Cypridoidea</taxon>
        <taxon>Cyprididae</taxon>
        <taxon>Notodromas</taxon>
    </lineage>
</organism>
<feature type="region of interest" description="Disordered" evidence="3">
    <location>
        <begin position="430"/>
        <end position="493"/>
    </location>
</feature>